<evidence type="ECO:0000256" key="1">
    <source>
        <dbReference type="SAM" id="MobiDB-lite"/>
    </source>
</evidence>
<dbReference type="GeneID" id="91007276"/>
<accession>A0A2T5TZJ1</accession>
<sequence>MMISAAPPEARQSQSSPQPSNCSPIREQRGLPIEMPRMMGLQTAYEILGGKKALADVLGVCVRSLNYKLNADRGVSNLDLFVTAKTLETRGNKMLEHAAKLRAVLAEAKG</sequence>
<dbReference type="RefSeq" id="WP_146173363.1">
    <property type="nucleotide sequence ID" value="NZ_QAYE01000009.1"/>
</dbReference>
<dbReference type="Proteomes" id="UP000244013">
    <property type="component" value="Unassembled WGS sequence"/>
</dbReference>
<gene>
    <name evidence="2" type="ORF">C8J25_10994</name>
</gene>
<comment type="caution">
    <text evidence="2">The sequence shown here is derived from an EMBL/GenBank/DDBJ whole genome shotgun (WGS) entry which is preliminary data.</text>
</comment>
<evidence type="ECO:0000313" key="2">
    <source>
        <dbReference type="EMBL" id="PTW44664.1"/>
    </source>
</evidence>
<dbReference type="AlphaFoldDB" id="A0A2T5TZJ1"/>
<evidence type="ECO:0000313" key="3">
    <source>
        <dbReference type="Proteomes" id="UP000244013"/>
    </source>
</evidence>
<organism evidence="2 3">
    <name type="scientific">Sphingomonas faeni</name>
    <dbReference type="NCBI Taxonomy" id="185950"/>
    <lineage>
        <taxon>Bacteria</taxon>
        <taxon>Pseudomonadati</taxon>
        <taxon>Pseudomonadota</taxon>
        <taxon>Alphaproteobacteria</taxon>
        <taxon>Sphingomonadales</taxon>
        <taxon>Sphingomonadaceae</taxon>
        <taxon>Sphingomonas</taxon>
    </lineage>
</organism>
<protein>
    <submittedName>
        <fullName evidence="2">Uncharacterized protein</fullName>
    </submittedName>
</protein>
<reference evidence="2 3" key="1">
    <citation type="submission" date="2018-04" db="EMBL/GenBank/DDBJ databases">
        <title>Genomic Encyclopedia of Type Strains, Phase III (KMG-III): the genomes of soil and plant-associated and newly described type strains.</title>
        <authorList>
            <person name="Whitman W."/>
        </authorList>
    </citation>
    <scope>NUCLEOTIDE SEQUENCE [LARGE SCALE GENOMIC DNA]</scope>
    <source>
        <strain evidence="2 3">MA-olki</strain>
    </source>
</reference>
<dbReference type="OrthoDB" id="7581318at2"/>
<name>A0A2T5TZJ1_9SPHN</name>
<feature type="region of interest" description="Disordered" evidence="1">
    <location>
        <begin position="1"/>
        <end position="29"/>
    </location>
</feature>
<proteinExistence type="predicted"/>
<dbReference type="EMBL" id="QAYE01000009">
    <property type="protein sequence ID" value="PTW44664.1"/>
    <property type="molecule type" value="Genomic_DNA"/>
</dbReference>
<feature type="compositionally biased region" description="Low complexity" evidence="1">
    <location>
        <begin position="1"/>
        <end position="24"/>
    </location>
</feature>